<dbReference type="PANTHER" id="PTHR12848">
    <property type="entry name" value="REGULATORY-ASSOCIATED PROTEIN OF MTOR"/>
    <property type="match status" value="1"/>
</dbReference>
<organism evidence="2 3">
    <name type="scientific">Gossypium australe</name>
    <dbReference type="NCBI Taxonomy" id="47621"/>
    <lineage>
        <taxon>Eukaryota</taxon>
        <taxon>Viridiplantae</taxon>
        <taxon>Streptophyta</taxon>
        <taxon>Embryophyta</taxon>
        <taxon>Tracheophyta</taxon>
        <taxon>Spermatophyta</taxon>
        <taxon>Magnoliopsida</taxon>
        <taxon>eudicotyledons</taxon>
        <taxon>Gunneridae</taxon>
        <taxon>Pentapetalae</taxon>
        <taxon>rosids</taxon>
        <taxon>malvids</taxon>
        <taxon>Malvales</taxon>
        <taxon>Malvaceae</taxon>
        <taxon>Malvoideae</taxon>
        <taxon>Gossypium</taxon>
    </lineage>
</organism>
<dbReference type="EMBL" id="SMMG02000009">
    <property type="protein sequence ID" value="KAA3462192.1"/>
    <property type="molecule type" value="Genomic_DNA"/>
</dbReference>
<feature type="transmembrane region" description="Helical" evidence="1">
    <location>
        <begin position="109"/>
        <end position="133"/>
    </location>
</feature>
<name>A0A5B6UZ91_9ROSI</name>
<dbReference type="GO" id="GO:0030307">
    <property type="term" value="P:positive regulation of cell growth"/>
    <property type="evidence" value="ECO:0007669"/>
    <property type="project" value="TreeGrafter"/>
</dbReference>
<keyword evidence="1" id="KW-0812">Transmembrane</keyword>
<sequence>MIRWSPISIVSVILICLLLLRRCPISKRIMRSINCSPISYPMLPPTYQHYTWDAWDMAAEICLSQLPPLVEDPNAEFQPSSFFTEQLIAFEVWLDHGSEHKKPPEQLPIVLQVLSSTVMSAAAAIMTAMLLMLS</sequence>
<evidence type="ECO:0000256" key="1">
    <source>
        <dbReference type="SAM" id="Phobius"/>
    </source>
</evidence>
<comment type="caution">
    <text evidence="2">The sequence shown here is derived from an EMBL/GenBank/DDBJ whole genome shotgun (WGS) entry which is preliminary data.</text>
</comment>
<dbReference type="AlphaFoldDB" id="A0A5B6UZ91"/>
<feature type="transmembrane region" description="Helical" evidence="1">
    <location>
        <begin position="6"/>
        <end position="23"/>
    </location>
</feature>
<evidence type="ECO:0000313" key="2">
    <source>
        <dbReference type="EMBL" id="KAA3462192.1"/>
    </source>
</evidence>
<accession>A0A5B6UZ91</accession>
<gene>
    <name evidence="2" type="ORF">EPI10_028701</name>
</gene>
<dbReference type="GO" id="GO:0071230">
    <property type="term" value="P:cellular response to amino acid stimulus"/>
    <property type="evidence" value="ECO:0007669"/>
    <property type="project" value="TreeGrafter"/>
</dbReference>
<dbReference type="Proteomes" id="UP000325315">
    <property type="component" value="Unassembled WGS sequence"/>
</dbReference>
<keyword evidence="3" id="KW-1185">Reference proteome</keyword>
<dbReference type="PRINTS" id="PR01547">
    <property type="entry name" value="YEAST176DUF"/>
</dbReference>
<proteinExistence type="predicted"/>
<dbReference type="GO" id="GO:0031929">
    <property type="term" value="P:TOR signaling"/>
    <property type="evidence" value="ECO:0007669"/>
    <property type="project" value="InterPro"/>
</dbReference>
<dbReference type="GO" id="GO:0030674">
    <property type="term" value="F:protein-macromolecule adaptor activity"/>
    <property type="evidence" value="ECO:0007669"/>
    <property type="project" value="TreeGrafter"/>
</dbReference>
<keyword evidence="1" id="KW-1133">Transmembrane helix</keyword>
<protein>
    <submittedName>
        <fullName evidence="2">Splicing factor, suppressor of white-apricot</fullName>
    </submittedName>
</protein>
<dbReference type="GO" id="GO:0010506">
    <property type="term" value="P:regulation of autophagy"/>
    <property type="evidence" value="ECO:0007669"/>
    <property type="project" value="TreeGrafter"/>
</dbReference>
<dbReference type="PANTHER" id="PTHR12848:SF16">
    <property type="entry name" value="REGULATORY-ASSOCIATED PROTEIN OF MTOR"/>
    <property type="match status" value="1"/>
</dbReference>
<reference evidence="3" key="1">
    <citation type="journal article" date="2019" name="Plant Biotechnol. J.">
        <title>Genome sequencing of the Australian wild diploid species Gossypium australe highlights disease resistance and delayed gland morphogenesis.</title>
        <authorList>
            <person name="Cai Y."/>
            <person name="Cai X."/>
            <person name="Wang Q."/>
            <person name="Wang P."/>
            <person name="Zhang Y."/>
            <person name="Cai C."/>
            <person name="Xu Y."/>
            <person name="Wang K."/>
            <person name="Zhou Z."/>
            <person name="Wang C."/>
            <person name="Geng S."/>
            <person name="Li B."/>
            <person name="Dong Q."/>
            <person name="Hou Y."/>
            <person name="Wang H."/>
            <person name="Ai P."/>
            <person name="Liu Z."/>
            <person name="Yi F."/>
            <person name="Sun M."/>
            <person name="An G."/>
            <person name="Cheng J."/>
            <person name="Zhang Y."/>
            <person name="Shi Q."/>
            <person name="Xie Y."/>
            <person name="Shi X."/>
            <person name="Chang Y."/>
            <person name="Huang F."/>
            <person name="Chen Y."/>
            <person name="Hong S."/>
            <person name="Mi L."/>
            <person name="Sun Q."/>
            <person name="Zhang L."/>
            <person name="Zhou B."/>
            <person name="Peng R."/>
            <person name="Zhang X."/>
            <person name="Liu F."/>
        </authorList>
    </citation>
    <scope>NUCLEOTIDE SEQUENCE [LARGE SCALE GENOMIC DNA]</scope>
    <source>
        <strain evidence="3">cv. PA1801</strain>
    </source>
</reference>
<dbReference type="GO" id="GO:0009267">
    <property type="term" value="P:cellular response to starvation"/>
    <property type="evidence" value="ECO:0007669"/>
    <property type="project" value="TreeGrafter"/>
</dbReference>
<keyword evidence="1" id="KW-0472">Membrane</keyword>
<dbReference type="OrthoDB" id="1750756at2759"/>
<dbReference type="InterPro" id="IPR004083">
    <property type="entry name" value="Raptor"/>
</dbReference>
<evidence type="ECO:0000313" key="3">
    <source>
        <dbReference type="Proteomes" id="UP000325315"/>
    </source>
</evidence>
<dbReference type="GO" id="GO:0031931">
    <property type="term" value="C:TORC1 complex"/>
    <property type="evidence" value="ECO:0007669"/>
    <property type="project" value="InterPro"/>
</dbReference>
<dbReference type="GO" id="GO:0005737">
    <property type="term" value="C:cytoplasm"/>
    <property type="evidence" value="ECO:0007669"/>
    <property type="project" value="TreeGrafter"/>
</dbReference>